<dbReference type="Proteomes" id="UP000287033">
    <property type="component" value="Unassembled WGS sequence"/>
</dbReference>
<feature type="transmembrane region" description="Helical" evidence="15">
    <location>
        <begin position="662"/>
        <end position="686"/>
    </location>
</feature>
<dbReference type="PROSITE" id="PS50259">
    <property type="entry name" value="G_PROTEIN_RECEP_F3_4"/>
    <property type="match status" value="1"/>
</dbReference>
<dbReference type="InterPro" id="IPR000068">
    <property type="entry name" value="GPCR_3_Ca_sens_rcpt-rel"/>
</dbReference>
<keyword evidence="8" id="KW-0297">G-protein coupled receptor</keyword>
<name>A0A401T0M6_CHIPU</name>
<keyword evidence="10" id="KW-1015">Disulfide bond</keyword>
<feature type="signal peptide" evidence="16">
    <location>
        <begin position="1"/>
        <end position="23"/>
    </location>
</feature>
<dbReference type="OrthoDB" id="425344at2759"/>
<dbReference type="STRING" id="137246.A0A401T0M6"/>
<comment type="caution">
    <text evidence="18">The sequence shown here is derived from an EMBL/GenBank/DDBJ whole genome shotgun (WGS) entry which is preliminary data.</text>
</comment>
<dbReference type="EMBL" id="BEZZ01000794">
    <property type="protein sequence ID" value="GCC36178.1"/>
    <property type="molecule type" value="Genomic_DNA"/>
</dbReference>
<evidence type="ECO:0000256" key="11">
    <source>
        <dbReference type="ARBA" id="ARBA00023170"/>
    </source>
</evidence>
<dbReference type="InterPro" id="IPR011500">
    <property type="entry name" value="GPCR_3_9-Cys_dom"/>
</dbReference>
<organism evidence="18 19">
    <name type="scientific">Chiloscyllium punctatum</name>
    <name type="common">Brownbanded bambooshark</name>
    <name type="synonym">Hemiscyllium punctatum</name>
    <dbReference type="NCBI Taxonomy" id="137246"/>
    <lineage>
        <taxon>Eukaryota</taxon>
        <taxon>Metazoa</taxon>
        <taxon>Chordata</taxon>
        <taxon>Craniata</taxon>
        <taxon>Vertebrata</taxon>
        <taxon>Chondrichthyes</taxon>
        <taxon>Elasmobranchii</taxon>
        <taxon>Galeomorphii</taxon>
        <taxon>Galeoidea</taxon>
        <taxon>Orectolobiformes</taxon>
        <taxon>Hemiscylliidae</taxon>
        <taxon>Chiloscyllium</taxon>
    </lineage>
</organism>
<dbReference type="InterPro" id="IPR000337">
    <property type="entry name" value="GPCR_3"/>
</dbReference>
<evidence type="ECO:0000256" key="10">
    <source>
        <dbReference type="ARBA" id="ARBA00023157"/>
    </source>
</evidence>
<keyword evidence="9 15" id="KW-0472">Membrane</keyword>
<feature type="chain" id="PRO_5019157376" description="G-protein coupled receptor family C group 6 member A" evidence="16">
    <location>
        <begin position="24"/>
        <end position="915"/>
    </location>
</feature>
<feature type="transmembrane region" description="Helical" evidence="15">
    <location>
        <begin position="748"/>
        <end position="770"/>
    </location>
</feature>
<evidence type="ECO:0000256" key="7">
    <source>
        <dbReference type="ARBA" id="ARBA00022989"/>
    </source>
</evidence>
<keyword evidence="13" id="KW-0807">Transducer</keyword>
<dbReference type="GO" id="GO:0004930">
    <property type="term" value="F:G protein-coupled receptor activity"/>
    <property type="evidence" value="ECO:0007669"/>
    <property type="project" value="UniProtKB-KW"/>
</dbReference>
<dbReference type="FunFam" id="2.10.50.30:FF:000004">
    <property type="entry name" value="Taste receptor type 1 member 3-like protein"/>
    <property type="match status" value="1"/>
</dbReference>
<dbReference type="Pfam" id="PF07562">
    <property type="entry name" value="NCD3G"/>
    <property type="match status" value="1"/>
</dbReference>
<dbReference type="PRINTS" id="PR00592">
    <property type="entry name" value="CASENSINGR"/>
</dbReference>
<dbReference type="SUPFAM" id="SSF53822">
    <property type="entry name" value="Periplasmic binding protein-like I"/>
    <property type="match status" value="1"/>
</dbReference>
<comment type="subcellular location">
    <subcellularLocation>
        <location evidence="1">Cell membrane</location>
        <topology evidence="1">Multi-pass membrane protein</topology>
    </subcellularLocation>
</comment>
<feature type="transmembrane region" description="Helical" evidence="15">
    <location>
        <begin position="627"/>
        <end position="650"/>
    </location>
</feature>
<evidence type="ECO:0000256" key="15">
    <source>
        <dbReference type="SAM" id="Phobius"/>
    </source>
</evidence>
<keyword evidence="12" id="KW-0325">Glycoprotein</keyword>
<dbReference type="PANTHER" id="PTHR24061">
    <property type="entry name" value="CALCIUM-SENSING RECEPTOR-RELATED"/>
    <property type="match status" value="1"/>
</dbReference>
<dbReference type="InterPro" id="IPR017978">
    <property type="entry name" value="GPCR_3_C"/>
</dbReference>
<keyword evidence="11" id="KW-0675">Receptor</keyword>
<dbReference type="InterPro" id="IPR038550">
    <property type="entry name" value="GPCR_3_9-Cys_sf"/>
</dbReference>
<reference evidence="18 19" key="1">
    <citation type="journal article" date="2018" name="Nat. Ecol. Evol.">
        <title>Shark genomes provide insights into elasmobranch evolution and the origin of vertebrates.</title>
        <authorList>
            <person name="Hara Y"/>
            <person name="Yamaguchi K"/>
            <person name="Onimaru K"/>
            <person name="Kadota M"/>
            <person name="Koyanagi M"/>
            <person name="Keeley SD"/>
            <person name="Tatsumi K"/>
            <person name="Tanaka K"/>
            <person name="Motone F"/>
            <person name="Kageyama Y"/>
            <person name="Nozu R"/>
            <person name="Adachi N"/>
            <person name="Nishimura O"/>
            <person name="Nakagawa R"/>
            <person name="Tanegashima C"/>
            <person name="Kiyatake I"/>
            <person name="Matsumoto R"/>
            <person name="Murakumo K"/>
            <person name="Nishida K"/>
            <person name="Terakita A"/>
            <person name="Kuratani S"/>
            <person name="Sato K"/>
            <person name="Hyodo S Kuraku.S."/>
        </authorList>
    </citation>
    <scope>NUCLEOTIDE SEQUENCE [LARGE SCALE GENOMIC DNA]</scope>
</reference>
<keyword evidence="4" id="KW-1003">Cell membrane</keyword>
<evidence type="ECO:0000256" key="13">
    <source>
        <dbReference type="ARBA" id="ARBA00023224"/>
    </source>
</evidence>
<gene>
    <name evidence="18" type="ORF">chiPu_0014670</name>
</gene>
<evidence type="ECO:0000256" key="16">
    <source>
        <dbReference type="SAM" id="SignalP"/>
    </source>
</evidence>
<keyword evidence="5 15" id="KW-0812">Transmembrane</keyword>
<sequence>MFQSMILYMVPIFCVLSITTVLACDILDDFDNTRDPGHIIIGGLIPVHEKVVIAKKPESQKCTGYDVRGLVKTLALIHSIEVVNNSTLLPGIKLGYEIYDTCTDPTKALKATLRFLSNSNSTDNCVKVQCNYTDYRPTVQAVVGAATSEVSIAIARLLNIQLIPQISYSASAKILSDKARFPAFFRTIPSDEYQTKGMVKLVQMFQWNWVGTIASDEEYSRSGINNFITQAEQAGICIAFQEVIPFYSSVQVTNSRIKEIANIIINQTRVNVIVIFGKSSHVTQLFKELSNQNISKVWIASDSWSTNSNITRLENIQNLGNIVGFTFKSGNVTKFQNYVKNLPRNPKSSNTFLTEYYNLRKLCAHVQTYNLDSCLSNHTHRAMANSLLTVNNSMEIQYQEDDFLVNYIDPGVTSNIQWSVTALAHALKMLLKCNEGICQKSFNFAPWELLEYLKKVNMTDEGTKIHFDPSGDLMSGYDIVMWNFMEGKVKINRKVAEYDIEENKITVRDSKFNCLKAVVSKCSNQCQPGQIKLSSESQHTCCYDCINCTFNTYSKTKDALQCDFCLPDEWAPSGSAHCYKKRIIFLDWNNGFSIVLLTLAAFGIVLIIIIISIFFKNVSTPAVKSNGGTISFIMLISLLFSFLSVGFFIGKPNDITCNIRQCLFGISFTLSVSCALAKSLKILLAFDFNPANQHNLRNFYHSGLITSFCTGLQVIICTMWLVFNGPKMHKDDTRLRKEILIECNEGSYVAFAVMLGYIAFLALICFSFAFKGRKLPENYNEAKFITFSMLIYFISWITFVPVYVTTHGLYLPAVEVVAILSSTYGILCCQFFPKCYIILFKKECNTTNSFLKNLYDYSLKSTNLITNGQHSLNYSGHNKSCKSIKSNNSQKILSITSAAQNNGFTCVSRKRSSSW</sequence>
<evidence type="ECO:0000259" key="17">
    <source>
        <dbReference type="PROSITE" id="PS50259"/>
    </source>
</evidence>
<feature type="domain" description="G-protein coupled receptors family 3 profile" evidence="17">
    <location>
        <begin position="592"/>
        <end position="846"/>
    </location>
</feature>
<dbReference type="PROSITE" id="PS00981">
    <property type="entry name" value="G_PROTEIN_RECEP_F3_3"/>
    <property type="match status" value="1"/>
</dbReference>
<dbReference type="InterPro" id="IPR017979">
    <property type="entry name" value="GPCR_3_CS"/>
</dbReference>
<evidence type="ECO:0000256" key="12">
    <source>
        <dbReference type="ARBA" id="ARBA00023180"/>
    </source>
</evidence>
<evidence type="ECO:0000256" key="8">
    <source>
        <dbReference type="ARBA" id="ARBA00023040"/>
    </source>
</evidence>
<evidence type="ECO:0000313" key="19">
    <source>
        <dbReference type="Proteomes" id="UP000287033"/>
    </source>
</evidence>
<protein>
    <recommendedName>
        <fullName evidence="14">G-protein coupled receptor family C group 6 member A</fullName>
    </recommendedName>
</protein>
<evidence type="ECO:0000256" key="4">
    <source>
        <dbReference type="ARBA" id="ARBA00022475"/>
    </source>
</evidence>
<dbReference type="GO" id="GO:0005886">
    <property type="term" value="C:plasma membrane"/>
    <property type="evidence" value="ECO:0007669"/>
    <property type="project" value="UniProtKB-SubCell"/>
</dbReference>
<dbReference type="PRINTS" id="PR00248">
    <property type="entry name" value="GPCRMGR"/>
</dbReference>
<evidence type="ECO:0000256" key="5">
    <source>
        <dbReference type="ARBA" id="ARBA00022692"/>
    </source>
</evidence>
<dbReference type="FunFam" id="3.40.50.2300:FF:000152">
    <property type="entry name" value="G protein-coupled receptor class C group 6 member A"/>
    <property type="match status" value="1"/>
</dbReference>
<dbReference type="InterPro" id="IPR028082">
    <property type="entry name" value="Peripla_BP_I"/>
</dbReference>
<dbReference type="OMA" id="ASPHTCC"/>
<comment type="subunit">
    <text evidence="3">Homodimer; disulfide-linked.</text>
</comment>
<feature type="transmembrane region" description="Helical" evidence="15">
    <location>
        <begin position="698"/>
        <end position="723"/>
    </location>
</feature>
<evidence type="ECO:0000256" key="3">
    <source>
        <dbReference type="ARBA" id="ARBA00011748"/>
    </source>
</evidence>
<dbReference type="PANTHER" id="PTHR24061:SF5">
    <property type="entry name" value="G-PROTEIN COUPLED RECEPTOR FAMILY C GROUP 6 MEMBER A"/>
    <property type="match status" value="1"/>
</dbReference>
<dbReference type="Pfam" id="PF01094">
    <property type="entry name" value="ANF_receptor"/>
    <property type="match status" value="1"/>
</dbReference>
<dbReference type="Gene3D" id="2.10.50.30">
    <property type="entry name" value="GPCR, family 3, nine cysteines domain"/>
    <property type="match status" value="1"/>
</dbReference>
<comment type="similarity">
    <text evidence="2">Belongs to the G-protein coupled receptor 3 family.</text>
</comment>
<feature type="transmembrane region" description="Helical" evidence="15">
    <location>
        <begin position="782"/>
        <end position="804"/>
    </location>
</feature>
<evidence type="ECO:0000313" key="18">
    <source>
        <dbReference type="EMBL" id="GCC36178.1"/>
    </source>
</evidence>
<evidence type="ECO:0000256" key="9">
    <source>
        <dbReference type="ARBA" id="ARBA00023136"/>
    </source>
</evidence>
<evidence type="ECO:0000256" key="2">
    <source>
        <dbReference type="ARBA" id="ARBA00007242"/>
    </source>
</evidence>
<keyword evidence="7 15" id="KW-1133">Transmembrane helix</keyword>
<evidence type="ECO:0000256" key="14">
    <source>
        <dbReference type="ARBA" id="ARBA00039774"/>
    </source>
</evidence>
<proteinExistence type="inferred from homology"/>
<dbReference type="InterPro" id="IPR001828">
    <property type="entry name" value="ANF_lig-bd_rcpt"/>
</dbReference>
<dbReference type="AlphaFoldDB" id="A0A401T0M6"/>
<keyword evidence="6 16" id="KW-0732">Signal</keyword>
<feature type="transmembrane region" description="Helical" evidence="15">
    <location>
        <begin position="591"/>
        <end position="615"/>
    </location>
</feature>
<evidence type="ECO:0000256" key="1">
    <source>
        <dbReference type="ARBA" id="ARBA00004651"/>
    </source>
</evidence>
<feature type="transmembrane region" description="Helical" evidence="15">
    <location>
        <begin position="810"/>
        <end position="832"/>
    </location>
</feature>
<dbReference type="Gene3D" id="3.40.50.2300">
    <property type="match status" value="2"/>
</dbReference>
<keyword evidence="19" id="KW-1185">Reference proteome</keyword>
<dbReference type="Pfam" id="PF00003">
    <property type="entry name" value="7tm_3"/>
    <property type="match status" value="1"/>
</dbReference>
<evidence type="ECO:0000256" key="6">
    <source>
        <dbReference type="ARBA" id="ARBA00022729"/>
    </source>
</evidence>
<accession>A0A401T0M6</accession>